<evidence type="ECO:0000313" key="3">
    <source>
        <dbReference type="Proteomes" id="UP000075420"/>
    </source>
</evidence>
<accession>A0A150P0G7</accession>
<proteinExistence type="predicted"/>
<gene>
    <name evidence="2" type="ORF">BE08_35050</name>
</gene>
<dbReference type="EMBL" id="JELY01003523">
    <property type="protein sequence ID" value="KYF48259.1"/>
    <property type="molecule type" value="Genomic_DNA"/>
</dbReference>
<evidence type="ECO:0000313" key="2">
    <source>
        <dbReference type="EMBL" id="KYF48259.1"/>
    </source>
</evidence>
<feature type="region of interest" description="Disordered" evidence="1">
    <location>
        <begin position="49"/>
        <end position="76"/>
    </location>
</feature>
<dbReference type="InterPro" id="IPR045392">
    <property type="entry name" value="DUF6519"/>
</dbReference>
<reference evidence="2 3" key="1">
    <citation type="submission" date="2014-02" db="EMBL/GenBank/DDBJ databases">
        <title>The small core and large imbalanced accessory genome model reveals a collaborative survival strategy of Sorangium cellulosum strains in nature.</title>
        <authorList>
            <person name="Han K."/>
            <person name="Peng R."/>
            <person name="Blom J."/>
            <person name="Li Y.-Z."/>
        </authorList>
    </citation>
    <scope>NUCLEOTIDE SEQUENCE [LARGE SCALE GENOMIC DNA]</scope>
    <source>
        <strain evidence="2 3">So0157-25</strain>
    </source>
</reference>
<feature type="compositionally biased region" description="Low complexity" evidence="1">
    <location>
        <begin position="1175"/>
        <end position="1186"/>
    </location>
</feature>
<dbReference type="SUPFAM" id="SSF50969">
    <property type="entry name" value="YVTN repeat-like/Quinoprotein amine dehydrogenase"/>
    <property type="match status" value="1"/>
</dbReference>
<feature type="non-terminal residue" evidence="2">
    <location>
        <position position="1"/>
    </location>
</feature>
<name>A0A150P0G7_SORCE</name>
<feature type="region of interest" description="Disordered" evidence="1">
    <location>
        <begin position="1160"/>
        <end position="1198"/>
    </location>
</feature>
<dbReference type="InterPro" id="IPR011044">
    <property type="entry name" value="Quino_amine_DH_bsu"/>
</dbReference>
<organism evidence="2 3">
    <name type="scientific">Sorangium cellulosum</name>
    <name type="common">Polyangium cellulosum</name>
    <dbReference type="NCBI Taxonomy" id="56"/>
    <lineage>
        <taxon>Bacteria</taxon>
        <taxon>Pseudomonadati</taxon>
        <taxon>Myxococcota</taxon>
        <taxon>Polyangia</taxon>
        <taxon>Polyangiales</taxon>
        <taxon>Polyangiaceae</taxon>
        <taxon>Sorangium</taxon>
    </lineage>
</organism>
<dbReference type="Pfam" id="PF20129">
    <property type="entry name" value="DUF6519"/>
    <property type="match status" value="2"/>
</dbReference>
<evidence type="ECO:0000256" key="1">
    <source>
        <dbReference type="SAM" id="MobiDB-lite"/>
    </source>
</evidence>
<dbReference type="Proteomes" id="UP000075420">
    <property type="component" value="Unassembled WGS sequence"/>
</dbReference>
<dbReference type="AlphaFoldDB" id="A0A150P0G7"/>
<sequence>YLDVWQRHVTAVEDPAIREVALGGPDTCTREKTVWQLKLHRTGDVGSPASCADLPAEPSPRGRLAARAKQPPTGTNPCIIEPGKSYRRLENQLYRVEIHGGGRLGVDAGITFKFSRDNGAVVTRWLGSTASTLTVASAGRDAALGFAAGQWIELIDDERELSGAAGTLVQIEAVEGTTLRLRPGTATGSTDIADFRGNPRVRRWDHATPTAALAVERPASNEGYLLLEDGVEVRFEDGVYEPGDYWLIPARTITADVEWARDLDGLPIAAPRHGVAHRRVALGVVEWSGAELRVLSDCRDQFPPLTDICAADVRLEDDPCGRGWKTVQDAVEALCQETDLEFHNQHLHGFGVVCGLQVQCLTEEIARRRELPRPREVVLLRNGYAIHPTGVDILVRDEANETLVPLGDLIVSEGIAQRNESGDVPDLSVSLWIDRDGSLHVEPYAADKQPLLDELLDGTLLRDIYDHCIVRVVDFLKEQVTPQPDEGLVGPTAKRLITFLNLLWQLVNPQSGSHVYLSGEPDPETEGPNKEDHILRSFFRGLKGLLQSETFCAMFDDTGFPAYDVYRDDLPAGTPRPSTIFGKGFHRRLRVHPDERHGFTCGNGGAIHIYDLAGEKMLSAVDFPVAGAEVQDVAFNASGTQLYAIAWIGDAKADTVFAVGDIAPDFTVSWTLNQVHCDLKLVTLATLPRVPNIVYAAARGSGVYPFEPSALVPNPAPIATFLATGHLVAAEGGRRGVLYAGAHTEDMNPVAYNLVVGIDLANTDQLRTFSMPHENDEPVEGQDDIAIATSRELQELYAIADAPYGKQLVAWDPREPGAPVRTVPLGPSSASHLAFSPLSGHVFVTYEDTCLGREYFPGERELKRGEHPLQIGPVSVAVGDGGRRFYVLNWMSNTITAVPAYYGSSPLSPWESTIDIAKLKAYRTAVILAFLKVIGKFLQYLKDCVCEQLLIRCPDPAGKKVYLADISFKEGKVYQICNFHRRRYVHTFPTVEYWMSAVPVLPLLKKAVETVCCSVITGFFDSLEPPSDTERDAVSTTKARYTVAHVKDANVLSLLRGQLSQITGAGALGRALLDLQVSRPPAGQTGKAMSSTDIVNRPVEEVSRLAASRNATVTSVSTAKRGGHDALSVFRTAVAPARVRPGDAIELITDSDGQVIAYSRASGQRSEPGPSNVRTAPPGTVAATPATPEPVGRGTAPVVSSTGVAPAVDLDEALSARDAEIAQLRSDLSELRRLHERSLGEAADVRRQLEALSATVARMNR</sequence>
<protein>
    <submittedName>
        <fullName evidence="2">Uncharacterized protein</fullName>
    </submittedName>
</protein>
<comment type="caution">
    <text evidence="2">The sequence shown here is derived from an EMBL/GenBank/DDBJ whole genome shotgun (WGS) entry which is preliminary data.</text>
</comment>